<proteinExistence type="predicted"/>
<keyword evidence="3" id="KW-1185">Reference proteome</keyword>
<dbReference type="InParanoid" id="A0A804V5E5"/>
<evidence type="ECO:0000313" key="3">
    <source>
        <dbReference type="Proteomes" id="UP000012960"/>
    </source>
</evidence>
<dbReference type="Gramene" id="mito3_t00120.1">
    <property type="protein sequence ID" value="mito3_p00120.1"/>
    <property type="gene ID" value="mito3_g00120"/>
</dbReference>
<evidence type="ECO:0000256" key="1">
    <source>
        <dbReference type="SAM" id="MobiDB-lite"/>
    </source>
</evidence>
<dbReference type="EnsemblPlants" id="mito3_t00120.1">
    <property type="protein sequence ID" value="mito3_p00120.1"/>
    <property type="gene ID" value="mito3_g00120"/>
</dbReference>
<reference evidence="2" key="1">
    <citation type="submission" date="2021-05" db="UniProtKB">
        <authorList>
            <consortium name="EnsemblPlants"/>
        </authorList>
    </citation>
    <scope>IDENTIFICATION</scope>
    <source>
        <strain evidence="2">subsp. malaccensis</strain>
    </source>
</reference>
<accession>A0A804V5E5</accession>
<dbReference type="Proteomes" id="UP000012960">
    <property type="component" value="Unplaced"/>
</dbReference>
<evidence type="ECO:0000313" key="2">
    <source>
        <dbReference type="EnsemblPlants" id="mito3_p00120.1"/>
    </source>
</evidence>
<sequence length="109" mass="12081">MKPNLPLRHYYLIFHSGIPTNNHKGPGEQPCRSFSSLTLHISPTAPAAAPEQRNCYNYVITYFLLLPRNVSSYLPSALASSSCLASNSNSHRGSTTSRRTDSTRTAYHL</sequence>
<dbReference type="AlphaFoldDB" id="A0A804V5E5"/>
<protein>
    <submittedName>
        <fullName evidence="2">Uncharacterized protein</fullName>
    </submittedName>
</protein>
<feature type="compositionally biased region" description="Low complexity" evidence="1">
    <location>
        <begin position="83"/>
        <end position="97"/>
    </location>
</feature>
<feature type="region of interest" description="Disordered" evidence="1">
    <location>
        <begin position="83"/>
        <end position="109"/>
    </location>
</feature>
<organism evidence="2 3">
    <name type="scientific">Musa acuminata subsp. malaccensis</name>
    <name type="common">Wild banana</name>
    <name type="synonym">Musa malaccensis</name>
    <dbReference type="NCBI Taxonomy" id="214687"/>
    <lineage>
        <taxon>Eukaryota</taxon>
        <taxon>Viridiplantae</taxon>
        <taxon>Streptophyta</taxon>
        <taxon>Embryophyta</taxon>
        <taxon>Tracheophyta</taxon>
        <taxon>Spermatophyta</taxon>
        <taxon>Magnoliopsida</taxon>
        <taxon>Liliopsida</taxon>
        <taxon>Zingiberales</taxon>
        <taxon>Musaceae</taxon>
        <taxon>Musa</taxon>
    </lineage>
</organism>
<name>A0A804V5E5_MUSAM</name>